<name>A0A0F9IJB7_9ZZZZ</name>
<sequence>MSWIWLLVVLAVGWGLGYFTKDQLTEEYVSNVTMNRPKVKGKHNKMELDQVTEVQMVKKSWRQKRKARKDKKKKAKSSLLPM</sequence>
<gene>
    <name evidence="2" type="ORF">LCGC14_1650840</name>
</gene>
<comment type="caution">
    <text evidence="2">The sequence shown here is derived from an EMBL/GenBank/DDBJ whole genome shotgun (WGS) entry which is preliminary data.</text>
</comment>
<dbReference type="EMBL" id="LAZR01013880">
    <property type="protein sequence ID" value="KKM19909.1"/>
    <property type="molecule type" value="Genomic_DNA"/>
</dbReference>
<feature type="compositionally biased region" description="Basic residues" evidence="1">
    <location>
        <begin position="59"/>
        <end position="76"/>
    </location>
</feature>
<organism evidence="2">
    <name type="scientific">marine sediment metagenome</name>
    <dbReference type="NCBI Taxonomy" id="412755"/>
    <lineage>
        <taxon>unclassified sequences</taxon>
        <taxon>metagenomes</taxon>
        <taxon>ecological metagenomes</taxon>
    </lineage>
</organism>
<proteinExistence type="predicted"/>
<evidence type="ECO:0000256" key="1">
    <source>
        <dbReference type="SAM" id="MobiDB-lite"/>
    </source>
</evidence>
<dbReference type="AlphaFoldDB" id="A0A0F9IJB7"/>
<reference evidence="2" key="1">
    <citation type="journal article" date="2015" name="Nature">
        <title>Complex archaea that bridge the gap between prokaryotes and eukaryotes.</title>
        <authorList>
            <person name="Spang A."/>
            <person name="Saw J.H."/>
            <person name="Jorgensen S.L."/>
            <person name="Zaremba-Niedzwiedzka K."/>
            <person name="Martijn J."/>
            <person name="Lind A.E."/>
            <person name="van Eijk R."/>
            <person name="Schleper C."/>
            <person name="Guy L."/>
            <person name="Ettema T.J."/>
        </authorList>
    </citation>
    <scope>NUCLEOTIDE SEQUENCE</scope>
</reference>
<protein>
    <submittedName>
        <fullName evidence="2">Uncharacterized protein</fullName>
    </submittedName>
</protein>
<accession>A0A0F9IJB7</accession>
<feature type="region of interest" description="Disordered" evidence="1">
    <location>
        <begin position="58"/>
        <end position="82"/>
    </location>
</feature>
<evidence type="ECO:0000313" key="2">
    <source>
        <dbReference type="EMBL" id="KKM19909.1"/>
    </source>
</evidence>